<dbReference type="InterPro" id="IPR014710">
    <property type="entry name" value="RmlC-like_jellyroll"/>
</dbReference>
<dbReference type="AlphaFoldDB" id="A0A839HL21"/>
<evidence type="ECO:0000313" key="3">
    <source>
        <dbReference type="EMBL" id="MBB1163305.1"/>
    </source>
</evidence>
<protein>
    <submittedName>
        <fullName evidence="3">DUF861 domain-containing protein</fullName>
    </submittedName>
</protein>
<reference evidence="3 4" key="1">
    <citation type="submission" date="2020-08" db="EMBL/GenBank/DDBJ databases">
        <title>Aquariorum lacteus gen. nov., sp. nov., a new member of the family Comamonadaceae, isolated from freshwater aquarium.</title>
        <authorList>
            <person name="Chun S.-J."/>
        </authorList>
    </citation>
    <scope>NUCLEOTIDE SEQUENCE [LARGE SCALE GENOMIC DNA]</scope>
    <source>
        <strain evidence="3 4">SJAQ100</strain>
    </source>
</reference>
<accession>A0A839HL21</accession>
<dbReference type="PANTHER" id="PTHR40943:SF1">
    <property type="entry name" value="CYTOPLASMIC PROTEIN"/>
    <property type="match status" value="1"/>
</dbReference>
<keyword evidence="4" id="KW-1185">Reference proteome</keyword>
<dbReference type="EMBL" id="JACIVI010000008">
    <property type="protein sequence ID" value="MBB1163305.1"/>
    <property type="molecule type" value="Genomic_DNA"/>
</dbReference>
<feature type="domain" description="(S)-ureidoglycine aminohydrolase cupin" evidence="2">
    <location>
        <begin position="45"/>
        <end position="116"/>
    </location>
</feature>
<dbReference type="Gene3D" id="2.60.120.10">
    <property type="entry name" value="Jelly Rolls"/>
    <property type="match status" value="1"/>
</dbReference>
<organism evidence="3 4">
    <name type="scientific">Aquariibacter albus</name>
    <dbReference type="NCBI Taxonomy" id="2759899"/>
    <lineage>
        <taxon>Bacteria</taxon>
        <taxon>Pseudomonadati</taxon>
        <taxon>Pseudomonadota</taxon>
        <taxon>Betaproteobacteria</taxon>
        <taxon>Burkholderiales</taxon>
        <taxon>Sphaerotilaceae</taxon>
        <taxon>Aquariibacter</taxon>
    </lineage>
</organism>
<dbReference type="PANTHER" id="PTHR40943">
    <property type="entry name" value="CYTOPLASMIC PROTEIN-RELATED"/>
    <property type="match status" value="1"/>
</dbReference>
<sequence length="127" mass="13619">MPLIKFGATPPATAPDIDHPRPERLLQGRPRRETWNLASPAVAGAQMDAGLWRCEPGHWRIALDADCSELFTVLAGRCRVHDEAGGFEEVGPGEALILPPGFRGSFEVLETLTKSYAILSAASTPAA</sequence>
<dbReference type="RefSeq" id="WP_182666108.1">
    <property type="nucleotide sequence ID" value="NZ_JACIVI010000008.1"/>
</dbReference>
<dbReference type="SUPFAM" id="SSF51182">
    <property type="entry name" value="RmlC-like cupins"/>
    <property type="match status" value="1"/>
</dbReference>
<evidence type="ECO:0000256" key="1">
    <source>
        <dbReference type="SAM" id="MobiDB-lite"/>
    </source>
</evidence>
<comment type="caution">
    <text evidence="3">The sequence shown here is derived from an EMBL/GenBank/DDBJ whole genome shotgun (WGS) entry which is preliminary data.</text>
</comment>
<dbReference type="InterPro" id="IPR011051">
    <property type="entry name" value="RmlC_Cupin_sf"/>
</dbReference>
<proteinExistence type="predicted"/>
<gene>
    <name evidence="3" type="ORF">H4F90_15135</name>
</gene>
<dbReference type="Pfam" id="PF05899">
    <property type="entry name" value="Cupin_3"/>
    <property type="match status" value="1"/>
</dbReference>
<feature type="region of interest" description="Disordered" evidence="1">
    <location>
        <begin position="1"/>
        <end position="23"/>
    </location>
</feature>
<evidence type="ECO:0000259" key="2">
    <source>
        <dbReference type="Pfam" id="PF05899"/>
    </source>
</evidence>
<dbReference type="InterPro" id="IPR008579">
    <property type="entry name" value="UGlyAH_Cupin_dom"/>
</dbReference>
<name>A0A839HL21_9BURK</name>
<evidence type="ECO:0000313" key="4">
    <source>
        <dbReference type="Proteomes" id="UP000586093"/>
    </source>
</evidence>
<dbReference type="Proteomes" id="UP000586093">
    <property type="component" value="Unassembled WGS sequence"/>
</dbReference>